<organism evidence="6 7">
    <name type="scientific">Lupinus angustifolius</name>
    <name type="common">Narrow-leaved blue lupine</name>
    <dbReference type="NCBI Taxonomy" id="3871"/>
    <lineage>
        <taxon>Eukaryota</taxon>
        <taxon>Viridiplantae</taxon>
        <taxon>Streptophyta</taxon>
        <taxon>Embryophyta</taxon>
        <taxon>Tracheophyta</taxon>
        <taxon>Spermatophyta</taxon>
        <taxon>Magnoliopsida</taxon>
        <taxon>eudicotyledons</taxon>
        <taxon>Gunneridae</taxon>
        <taxon>Pentapetalae</taxon>
        <taxon>rosids</taxon>
        <taxon>fabids</taxon>
        <taxon>Fabales</taxon>
        <taxon>Fabaceae</taxon>
        <taxon>Papilionoideae</taxon>
        <taxon>50 kb inversion clade</taxon>
        <taxon>genistoids sensu lato</taxon>
        <taxon>core genistoids</taxon>
        <taxon>Genisteae</taxon>
        <taxon>Lupinus</taxon>
    </lineage>
</organism>
<gene>
    <name evidence="6" type="ORF">TanjilG_03495</name>
</gene>
<proteinExistence type="predicted"/>
<dbReference type="STRING" id="3871.A0A1J7IXR9"/>
<evidence type="ECO:0000313" key="6">
    <source>
        <dbReference type="EMBL" id="OIW19361.1"/>
    </source>
</evidence>
<sequence>MAENLFAGLPPPSINTVPSPQHEEETPIIATNTVPPPKSILKSSLKRPNPTQNDTTQGSTLMDSQDNAAAPRRKLKFAPKAPSLRKPKPEVKTEVVDNDDANQARDLLRRFNENSMKARHKVEKKVSASQIAFGDGGEASSFKSYGFAKGGSNINGSQSSASNGLLQLLSYNSSCEEVRRPYAGNPETLDEEEFGEAAESRTYDENSSNPAMELGLLEENPKKSMFLIQLPASLPIFKGSAGGEDANENSKPSKGSKNATKPCKLNELPSGIMGKMLVYKSGKIKMKLGDTLYDVSPGMNCMFSQEAVAVNTAQKHCCTIGEIGKHVTVTPDIDAVLDQLTDL</sequence>
<dbReference type="AlphaFoldDB" id="A0A1J7IXR9"/>
<feature type="region of interest" description="Disordered" evidence="5">
    <location>
        <begin position="1"/>
        <end position="99"/>
    </location>
</feature>
<evidence type="ECO:0008006" key="8">
    <source>
        <dbReference type="Google" id="ProtNLM"/>
    </source>
</evidence>
<evidence type="ECO:0000313" key="7">
    <source>
        <dbReference type="Proteomes" id="UP000188354"/>
    </source>
</evidence>
<dbReference type="EMBL" id="CM007361">
    <property type="protein sequence ID" value="OIW19361.1"/>
    <property type="molecule type" value="Genomic_DNA"/>
</dbReference>
<dbReference type="GO" id="GO:0042797">
    <property type="term" value="P:tRNA transcription by RNA polymerase III"/>
    <property type="evidence" value="ECO:0007669"/>
    <property type="project" value="TreeGrafter"/>
</dbReference>
<protein>
    <recommendedName>
        <fullName evidence="8">DNA-directed RNA polymerase III subunit RPC4</fullName>
    </recommendedName>
</protein>
<feature type="compositionally biased region" description="Polar residues" evidence="5">
    <location>
        <begin position="249"/>
        <end position="259"/>
    </location>
</feature>
<dbReference type="GO" id="GO:0005666">
    <property type="term" value="C:RNA polymerase III complex"/>
    <property type="evidence" value="ECO:0007669"/>
    <property type="project" value="InterPro"/>
</dbReference>
<evidence type="ECO:0000256" key="2">
    <source>
        <dbReference type="ARBA" id="ARBA00022478"/>
    </source>
</evidence>
<evidence type="ECO:0000256" key="4">
    <source>
        <dbReference type="ARBA" id="ARBA00023242"/>
    </source>
</evidence>
<evidence type="ECO:0000256" key="3">
    <source>
        <dbReference type="ARBA" id="ARBA00023163"/>
    </source>
</evidence>
<name>A0A1J7IXR9_LUPAN</name>
<evidence type="ECO:0000256" key="1">
    <source>
        <dbReference type="ARBA" id="ARBA00004123"/>
    </source>
</evidence>
<keyword evidence="7" id="KW-1185">Reference proteome</keyword>
<dbReference type="PANTHER" id="PTHR13408">
    <property type="entry name" value="DNA-DIRECTED RNA POLYMERASE III"/>
    <property type="match status" value="1"/>
</dbReference>
<accession>A0A1J7IXR9</accession>
<dbReference type="OMA" id="KMKFMPK"/>
<feature type="region of interest" description="Disordered" evidence="5">
    <location>
        <begin position="180"/>
        <end position="209"/>
    </location>
</feature>
<keyword evidence="4" id="KW-0539">Nucleus</keyword>
<dbReference type="GO" id="GO:0003677">
    <property type="term" value="F:DNA binding"/>
    <property type="evidence" value="ECO:0007669"/>
    <property type="project" value="InterPro"/>
</dbReference>
<evidence type="ECO:0000256" key="5">
    <source>
        <dbReference type="SAM" id="MobiDB-lite"/>
    </source>
</evidence>
<keyword evidence="3" id="KW-0804">Transcription</keyword>
<dbReference type="Proteomes" id="UP000188354">
    <property type="component" value="Chromosome LG01"/>
</dbReference>
<feature type="region of interest" description="Disordered" evidence="5">
    <location>
        <begin position="239"/>
        <end position="263"/>
    </location>
</feature>
<reference evidence="6 7" key="1">
    <citation type="journal article" date="2017" name="Plant Biotechnol. J.">
        <title>A comprehensive draft genome sequence for lupin (Lupinus angustifolius), an emerging health food: insights into plant-microbe interactions and legume evolution.</title>
        <authorList>
            <person name="Hane J.K."/>
            <person name="Ming Y."/>
            <person name="Kamphuis L.G."/>
            <person name="Nelson M.N."/>
            <person name="Garg G."/>
            <person name="Atkins C.A."/>
            <person name="Bayer P.E."/>
            <person name="Bravo A."/>
            <person name="Bringans S."/>
            <person name="Cannon S."/>
            <person name="Edwards D."/>
            <person name="Foley R."/>
            <person name="Gao L.L."/>
            <person name="Harrison M.J."/>
            <person name="Huang W."/>
            <person name="Hurgobin B."/>
            <person name="Li S."/>
            <person name="Liu C.W."/>
            <person name="McGrath A."/>
            <person name="Morahan G."/>
            <person name="Murray J."/>
            <person name="Weller J."/>
            <person name="Jian J."/>
            <person name="Singh K.B."/>
        </authorList>
    </citation>
    <scope>NUCLEOTIDE SEQUENCE [LARGE SCALE GENOMIC DNA]</scope>
    <source>
        <strain evidence="7">cv. Tanjil</strain>
        <tissue evidence="6">Whole plant</tissue>
    </source>
</reference>
<dbReference type="PANTHER" id="PTHR13408:SF0">
    <property type="entry name" value="DNA-DIRECTED RNA POLYMERASE III SUBUNIT RPC4"/>
    <property type="match status" value="1"/>
</dbReference>
<feature type="compositionally biased region" description="Polar residues" evidence="5">
    <location>
        <begin position="49"/>
        <end position="67"/>
    </location>
</feature>
<dbReference type="InterPro" id="IPR007811">
    <property type="entry name" value="RPC4"/>
</dbReference>
<dbReference type="Pfam" id="PF05132">
    <property type="entry name" value="RNA_pol_Rpc4"/>
    <property type="match status" value="1"/>
</dbReference>
<comment type="subcellular location">
    <subcellularLocation>
        <location evidence="1">Nucleus</location>
    </subcellularLocation>
</comment>
<keyword evidence="2" id="KW-0240">DNA-directed RNA polymerase</keyword>
<dbReference type="Gramene" id="OIW19361">
    <property type="protein sequence ID" value="OIW19361"/>
    <property type="gene ID" value="TanjilG_03495"/>
</dbReference>